<evidence type="ECO:0000313" key="5">
    <source>
        <dbReference type="EMBL" id="TLS52767.1"/>
    </source>
</evidence>
<dbReference type="InterPro" id="IPR006061">
    <property type="entry name" value="SBP_1_CS"/>
</dbReference>
<keyword evidence="3" id="KW-0732">Signal</keyword>
<evidence type="ECO:0000256" key="2">
    <source>
        <dbReference type="ARBA" id="ARBA00022448"/>
    </source>
</evidence>
<dbReference type="CDD" id="cd13585">
    <property type="entry name" value="PBP2_TMBP_like"/>
    <property type="match status" value="1"/>
</dbReference>
<comment type="caution">
    <text evidence="5">The sequence shown here is derived from an EMBL/GenBank/DDBJ whole genome shotgun (WGS) entry which is preliminary data.</text>
</comment>
<dbReference type="Proteomes" id="UP000309676">
    <property type="component" value="Unassembled WGS sequence"/>
</dbReference>
<sequence length="455" mass="50258">MIREGIESMRRAWTALLSLLLIISVAAACSTGSNGGSTAPETTEPSNTGAVKNAPAPGEGKDITLKMSIWGDDNRKRMFEEVVKEFTDAHPGINVEVMLIPYQEYPQKISIMAASKTAPDVIWLYDAIIPQIRDANLLMDLSELADDPEYDLNDVYASSMDIYRGKDSGLYGIPFSAGPKVLFYNKKLFAEKGLKTPNELVKEGNWTYEEFLKTAKALTDPSQGVYGVKIAGGSNWKDAYTDTFWSFGADIFNEDATEFLLNSPESAQVLQMFDDMMFKDFTNPKPGDQISFESGKIGMFRGNYSYSASARKAEGLEFDIAPMPKGPVADAPFYDGVSGYSVMKDTEYPAEALELLKFFTSKEGMAKFQATFPPPRKSVLESEAFANMNDQPSAEGIKLAMSEPMSAGGRVIPTPENWQQINTKIQNLLDILYTQSATVEEVLERMDQEVAPLLK</sequence>
<dbReference type="PROSITE" id="PS51257">
    <property type="entry name" value="PROKAR_LIPOPROTEIN"/>
    <property type="match status" value="1"/>
</dbReference>
<evidence type="ECO:0000256" key="4">
    <source>
        <dbReference type="SAM" id="MobiDB-lite"/>
    </source>
</evidence>
<keyword evidence="6" id="KW-1185">Reference proteome</keyword>
<proteinExistence type="inferred from homology"/>
<dbReference type="PROSITE" id="PS01037">
    <property type="entry name" value="SBP_BACTERIAL_1"/>
    <property type="match status" value="1"/>
</dbReference>
<name>A0A5R9G8N1_9BACL</name>
<comment type="similarity">
    <text evidence="1">Belongs to the bacterial solute-binding protein 1 family.</text>
</comment>
<dbReference type="Gene3D" id="3.40.190.10">
    <property type="entry name" value="Periplasmic binding protein-like II"/>
    <property type="match status" value="1"/>
</dbReference>
<dbReference type="Pfam" id="PF01547">
    <property type="entry name" value="SBP_bac_1"/>
    <property type="match status" value="1"/>
</dbReference>
<feature type="compositionally biased region" description="Polar residues" evidence="4">
    <location>
        <begin position="33"/>
        <end position="50"/>
    </location>
</feature>
<feature type="region of interest" description="Disordered" evidence="4">
    <location>
        <begin position="33"/>
        <end position="59"/>
    </location>
</feature>
<organism evidence="5 6">
    <name type="scientific">Paenibacillus antri</name>
    <dbReference type="NCBI Taxonomy" id="2582848"/>
    <lineage>
        <taxon>Bacteria</taxon>
        <taxon>Bacillati</taxon>
        <taxon>Bacillota</taxon>
        <taxon>Bacilli</taxon>
        <taxon>Bacillales</taxon>
        <taxon>Paenibacillaceae</taxon>
        <taxon>Paenibacillus</taxon>
    </lineage>
</organism>
<dbReference type="PANTHER" id="PTHR43649:SF16">
    <property type="entry name" value="SUGAR-BINDING LIPOPROTEIN"/>
    <property type="match status" value="1"/>
</dbReference>
<dbReference type="GO" id="GO:0055085">
    <property type="term" value="P:transmembrane transport"/>
    <property type="evidence" value="ECO:0007669"/>
    <property type="project" value="InterPro"/>
</dbReference>
<dbReference type="SUPFAM" id="SSF53850">
    <property type="entry name" value="Periplasmic binding protein-like II"/>
    <property type="match status" value="1"/>
</dbReference>
<dbReference type="PANTHER" id="PTHR43649">
    <property type="entry name" value="ARABINOSE-BINDING PROTEIN-RELATED"/>
    <property type="match status" value="1"/>
</dbReference>
<dbReference type="InterPro" id="IPR050490">
    <property type="entry name" value="Bact_solute-bd_prot1"/>
</dbReference>
<dbReference type="AlphaFoldDB" id="A0A5R9G8N1"/>
<evidence type="ECO:0000313" key="6">
    <source>
        <dbReference type="Proteomes" id="UP000309676"/>
    </source>
</evidence>
<gene>
    <name evidence="5" type="ORF">FE782_09075</name>
</gene>
<accession>A0A5R9G8N1</accession>
<reference evidence="5 6" key="1">
    <citation type="submission" date="2019-05" db="EMBL/GenBank/DDBJ databases">
        <authorList>
            <person name="Narsing Rao M.P."/>
            <person name="Li W.J."/>
        </authorList>
    </citation>
    <scope>NUCLEOTIDE SEQUENCE [LARGE SCALE GENOMIC DNA]</scope>
    <source>
        <strain evidence="5 6">SYSU_K30003</strain>
    </source>
</reference>
<dbReference type="InterPro" id="IPR006059">
    <property type="entry name" value="SBP"/>
</dbReference>
<dbReference type="EMBL" id="VCIW01000004">
    <property type="protein sequence ID" value="TLS52767.1"/>
    <property type="molecule type" value="Genomic_DNA"/>
</dbReference>
<keyword evidence="2" id="KW-0813">Transport</keyword>
<protein>
    <submittedName>
        <fullName evidence="5">Sugar ABC transporter substrate-binding protein</fullName>
    </submittedName>
</protein>
<evidence type="ECO:0000256" key="1">
    <source>
        <dbReference type="ARBA" id="ARBA00008520"/>
    </source>
</evidence>
<evidence type="ECO:0000256" key="3">
    <source>
        <dbReference type="ARBA" id="ARBA00022729"/>
    </source>
</evidence>